<proteinExistence type="predicted"/>
<reference evidence="1 2" key="1">
    <citation type="submission" date="2023-03" db="EMBL/GenBank/DDBJ databases">
        <title>WGS of Gossypium arboreum.</title>
        <authorList>
            <person name="Yu D."/>
        </authorList>
    </citation>
    <scope>NUCLEOTIDE SEQUENCE [LARGE SCALE GENOMIC DNA]</scope>
    <source>
        <tissue evidence="1">Leaf</tissue>
    </source>
</reference>
<name>A0ABR0R337_GOSAR</name>
<keyword evidence="2" id="KW-1185">Reference proteome</keyword>
<dbReference type="Proteomes" id="UP001358586">
    <property type="component" value="Chromosome 1"/>
</dbReference>
<evidence type="ECO:0000313" key="1">
    <source>
        <dbReference type="EMBL" id="KAK5845658.1"/>
    </source>
</evidence>
<dbReference type="EMBL" id="JARKNE010000001">
    <property type="protein sequence ID" value="KAK5845658.1"/>
    <property type="molecule type" value="Genomic_DNA"/>
</dbReference>
<gene>
    <name evidence="1" type="ORF">PVK06_001859</name>
</gene>
<sequence>MKEDFEVLEGDIQKTIINGIPSIKFSDRIRQILIQDMNNTVIFKLLGHNIGFSILQNRIYSLWKPSSTFHLMDTENRYFLAKFENKIDCEWGVEELGKEKLAIVTSGNGEISRVTDGGSSDSRLGISNNDGYSIFRFFPRSSQWVEGPILVAASNETNDGLDPCSHTMITFKEIECTSNID</sequence>
<accession>A0ABR0R337</accession>
<protein>
    <submittedName>
        <fullName evidence="1">Uncharacterized protein</fullName>
    </submittedName>
</protein>
<organism evidence="1 2">
    <name type="scientific">Gossypium arboreum</name>
    <name type="common">Tree cotton</name>
    <name type="synonym">Gossypium nanking</name>
    <dbReference type="NCBI Taxonomy" id="29729"/>
    <lineage>
        <taxon>Eukaryota</taxon>
        <taxon>Viridiplantae</taxon>
        <taxon>Streptophyta</taxon>
        <taxon>Embryophyta</taxon>
        <taxon>Tracheophyta</taxon>
        <taxon>Spermatophyta</taxon>
        <taxon>Magnoliopsida</taxon>
        <taxon>eudicotyledons</taxon>
        <taxon>Gunneridae</taxon>
        <taxon>Pentapetalae</taxon>
        <taxon>rosids</taxon>
        <taxon>malvids</taxon>
        <taxon>Malvales</taxon>
        <taxon>Malvaceae</taxon>
        <taxon>Malvoideae</taxon>
        <taxon>Gossypium</taxon>
    </lineage>
</organism>
<comment type="caution">
    <text evidence="1">The sequence shown here is derived from an EMBL/GenBank/DDBJ whole genome shotgun (WGS) entry which is preliminary data.</text>
</comment>
<evidence type="ECO:0000313" key="2">
    <source>
        <dbReference type="Proteomes" id="UP001358586"/>
    </source>
</evidence>